<name>A0A540VMU3_9CHLR</name>
<dbReference type="SMART" id="SM00287">
    <property type="entry name" value="SH3b"/>
    <property type="match status" value="2"/>
</dbReference>
<accession>A0A540VMU3</accession>
<evidence type="ECO:0000256" key="1">
    <source>
        <dbReference type="SAM" id="MobiDB-lite"/>
    </source>
</evidence>
<keyword evidence="2" id="KW-1133">Transmembrane helix</keyword>
<keyword evidence="5" id="KW-1185">Reference proteome</keyword>
<dbReference type="InParanoid" id="A0A540VMU3"/>
<dbReference type="OrthoDB" id="7915178at2"/>
<evidence type="ECO:0000313" key="5">
    <source>
        <dbReference type="Proteomes" id="UP000317371"/>
    </source>
</evidence>
<dbReference type="Proteomes" id="UP000317371">
    <property type="component" value="Unassembled WGS sequence"/>
</dbReference>
<feature type="transmembrane region" description="Helical" evidence="2">
    <location>
        <begin position="201"/>
        <end position="222"/>
    </location>
</feature>
<dbReference type="AlphaFoldDB" id="A0A540VMU3"/>
<proteinExistence type="predicted"/>
<dbReference type="Pfam" id="PF08239">
    <property type="entry name" value="SH3_3"/>
    <property type="match status" value="2"/>
</dbReference>
<dbReference type="Gene3D" id="2.30.30.40">
    <property type="entry name" value="SH3 Domains"/>
    <property type="match status" value="2"/>
</dbReference>
<reference evidence="4 5" key="1">
    <citation type="submission" date="2019-06" db="EMBL/GenBank/DDBJ databases">
        <title>Genome sequence of Litorilinea aerophila BAA-2444.</title>
        <authorList>
            <person name="Maclea K.S."/>
            <person name="Maurais E.G."/>
            <person name="Iannazzi L.C."/>
        </authorList>
    </citation>
    <scope>NUCLEOTIDE SEQUENCE [LARGE SCALE GENOMIC DNA]</scope>
    <source>
        <strain evidence="4 5">ATCC BAA-2444</strain>
    </source>
</reference>
<dbReference type="InterPro" id="IPR003646">
    <property type="entry name" value="SH3-like_bac-type"/>
</dbReference>
<evidence type="ECO:0000313" key="4">
    <source>
        <dbReference type="EMBL" id="TQE97443.1"/>
    </source>
</evidence>
<feature type="domain" description="SH3b" evidence="3">
    <location>
        <begin position="330"/>
        <end position="393"/>
    </location>
</feature>
<keyword evidence="2" id="KW-0472">Membrane</keyword>
<evidence type="ECO:0000256" key="2">
    <source>
        <dbReference type="SAM" id="Phobius"/>
    </source>
</evidence>
<keyword evidence="2" id="KW-0812">Transmembrane</keyword>
<feature type="domain" description="SH3b" evidence="3">
    <location>
        <begin position="255"/>
        <end position="318"/>
    </location>
</feature>
<evidence type="ECO:0000259" key="3">
    <source>
        <dbReference type="SMART" id="SM00287"/>
    </source>
</evidence>
<comment type="caution">
    <text evidence="4">The sequence shown here is derived from an EMBL/GenBank/DDBJ whole genome shotgun (WGS) entry which is preliminary data.</text>
</comment>
<organism evidence="4 5">
    <name type="scientific">Litorilinea aerophila</name>
    <dbReference type="NCBI Taxonomy" id="1204385"/>
    <lineage>
        <taxon>Bacteria</taxon>
        <taxon>Bacillati</taxon>
        <taxon>Chloroflexota</taxon>
        <taxon>Caldilineae</taxon>
        <taxon>Caldilineales</taxon>
        <taxon>Caldilineaceae</taxon>
        <taxon>Litorilinea</taxon>
    </lineage>
</organism>
<feature type="region of interest" description="Disordered" evidence="1">
    <location>
        <begin position="120"/>
        <end position="174"/>
    </location>
</feature>
<dbReference type="EMBL" id="VIGC01000003">
    <property type="protein sequence ID" value="TQE97443.1"/>
    <property type="molecule type" value="Genomic_DNA"/>
</dbReference>
<feature type="compositionally biased region" description="Gly residues" evidence="1">
    <location>
        <begin position="134"/>
        <end position="144"/>
    </location>
</feature>
<gene>
    <name evidence="4" type="ORF">FKZ61_03245</name>
</gene>
<protein>
    <submittedName>
        <fullName evidence="4">SH3 domain-containing protein</fullName>
    </submittedName>
</protein>
<sequence length="393" mass="43227">MHEQPRRILRQLIQRHGMALAHDPRRTQALLNDYCGHYRREIFVLVQAQRERIPQELLAAPRWLPTETLHARLARRLEENLALAPEAAAWAVESWAMALGHRAPSPHPVWRWLRGWMPTRSGPAAPRPRPGKGDTAGPGEGQLGQVGVQLKGTPAGGRSGDPRSNRQPAGPFHVPAPWRAQVEEGLARASGLGRRLPRRRWGVPLALAVALLLTSLAARWVLVPGFQGTGFGGVGRFLPFEPEAAAYLRQHYPLPRGAWAGAGPLWVRARPDPEAAQVALLAQGEPVTVDDFTADGTWSHIQTPAEGWVNNEYLYFREDSPPYAVVRLAVRRYQVSTPTLNVRSGPDIAYPQTDVLTAGTPVTAIAVSQDGRWLQIIEPVSGWIFAAYVQVGG</sequence>
<dbReference type="RefSeq" id="WP_141608636.1">
    <property type="nucleotide sequence ID" value="NZ_VIGC02000003.1"/>
</dbReference>